<reference evidence="2 3" key="1">
    <citation type="submission" date="2018-05" db="EMBL/GenBank/DDBJ databases">
        <title>Marinilabilia rubrum sp. nov., isolated from saltern sediment.</title>
        <authorList>
            <person name="Zhang R."/>
        </authorList>
    </citation>
    <scope>NUCLEOTIDE SEQUENCE [LARGE SCALE GENOMIC DNA]</scope>
    <source>
        <strain evidence="2 3">WTE16</strain>
    </source>
</reference>
<protein>
    <submittedName>
        <fullName evidence="2">Uncharacterized protein</fullName>
    </submittedName>
</protein>
<evidence type="ECO:0000256" key="1">
    <source>
        <dbReference type="SAM" id="Phobius"/>
    </source>
</evidence>
<sequence>MDEFNVKIIKPDLFFINVPANFKFFFKLIKVLGSVVMVIFTKGLFLFMDGCIEQPLARLLGKNLRLPGNTLLIGERLSQRSKFDVMAHCGV</sequence>
<keyword evidence="1" id="KW-0472">Membrane</keyword>
<keyword evidence="3" id="KW-1185">Reference proteome</keyword>
<proteinExistence type="predicted"/>
<gene>
    <name evidence="2" type="ORF">DDZ16_01060</name>
</gene>
<comment type="caution">
    <text evidence="2">The sequence shown here is derived from an EMBL/GenBank/DDBJ whole genome shotgun (WGS) entry which is preliminary data.</text>
</comment>
<dbReference type="EMBL" id="QEWP01000001">
    <property type="protein sequence ID" value="PWE01107.1"/>
    <property type="molecule type" value="Genomic_DNA"/>
</dbReference>
<dbReference type="AlphaFoldDB" id="A0A2U2BDK1"/>
<evidence type="ECO:0000313" key="3">
    <source>
        <dbReference type="Proteomes" id="UP000244956"/>
    </source>
</evidence>
<dbReference type="Proteomes" id="UP000244956">
    <property type="component" value="Unassembled WGS sequence"/>
</dbReference>
<evidence type="ECO:0000313" key="2">
    <source>
        <dbReference type="EMBL" id="PWE01107.1"/>
    </source>
</evidence>
<organism evidence="2 3">
    <name type="scientific">Marinilabilia rubra</name>
    <dbReference type="NCBI Taxonomy" id="2162893"/>
    <lineage>
        <taxon>Bacteria</taxon>
        <taxon>Pseudomonadati</taxon>
        <taxon>Bacteroidota</taxon>
        <taxon>Bacteroidia</taxon>
        <taxon>Marinilabiliales</taxon>
        <taxon>Marinilabiliaceae</taxon>
        <taxon>Marinilabilia</taxon>
    </lineage>
</organism>
<keyword evidence="1" id="KW-0812">Transmembrane</keyword>
<feature type="transmembrane region" description="Helical" evidence="1">
    <location>
        <begin position="24"/>
        <end position="48"/>
    </location>
</feature>
<keyword evidence="1" id="KW-1133">Transmembrane helix</keyword>
<accession>A0A2U2BDK1</accession>
<name>A0A2U2BDK1_9BACT</name>